<dbReference type="EMBL" id="RCMI01001627">
    <property type="protein sequence ID" value="KAG2882881.1"/>
    <property type="molecule type" value="Genomic_DNA"/>
</dbReference>
<dbReference type="Proteomes" id="UP000760860">
    <property type="component" value="Unassembled WGS sequence"/>
</dbReference>
<dbReference type="EMBL" id="RCMV01000930">
    <property type="protein sequence ID" value="KAG3211641.1"/>
    <property type="molecule type" value="Genomic_DNA"/>
</dbReference>
<evidence type="ECO:0000313" key="5">
    <source>
        <dbReference type="EMBL" id="KAG3211641.1"/>
    </source>
</evidence>
<comment type="caution">
    <text evidence="1">The sequence shown here is derived from an EMBL/GenBank/DDBJ whole genome shotgun (WGS) entry which is preliminary data.</text>
</comment>
<evidence type="ECO:0000313" key="4">
    <source>
        <dbReference type="EMBL" id="KAG2959435.1"/>
    </source>
</evidence>
<evidence type="ECO:0000313" key="1">
    <source>
        <dbReference type="EMBL" id="KAG2817724.1"/>
    </source>
</evidence>
<dbReference type="Proteomes" id="UP000774804">
    <property type="component" value="Unassembled WGS sequence"/>
</dbReference>
<dbReference type="Proteomes" id="UP000736787">
    <property type="component" value="Unassembled WGS sequence"/>
</dbReference>
<dbReference type="Proteomes" id="UP000697107">
    <property type="component" value="Unassembled WGS sequence"/>
</dbReference>
<dbReference type="Proteomes" id="UP000735874">
    <property type="component" value="Unassembled WGS sequence"/>
</dbReference>
<accession>A0A8T0Y5X9</accession>
<dbReference type="EMBL" id="RCMG01001914">
    <property type="protein sequence ID" value="KAG2817724.1"/>
    <property type="molecule type" value="Genomic_DNA"/>
</dbReference>
<name>A0A8T0Y5X9_9STRA</name>
<evidence type="ECO:0000313" key="6">
    <source>
        <dbReference type="Proteomes" id="UP000735874"/>
    </source>
</evidence>
<reference evidence="1" key="1">
    <citation type="submission" date="2018-10" db="EMBL/GenBank/DDBJ databases">
        <title>Effector identification in a new, highly contiguous assembly of the strawberry crown rot pathogen Phytophthora cactorum.</title>
        <authorList>
            <person name="Armitage A.D."/>
            <person name="Nellist C.F."/>
            <person name="Bates H."/>
            <person name="Vickerstaff R.J."/>
            <person name="Harrison R.J."/>
        </authorList>
    </citation>
    <scope>NUCLEOTIDE SEQUENCE</scope>
    <source>
        <strain evidence="1">15-7</strain>
        <strain evidence="2">4032</strain>
        <strain evidence="3">4040</strain>
        <strain evidence="4">P415</strain>
        <strain evidence="5">P421</strain>
    </source>
</reference>
<dbReference type="AlphaFoldDB" id="A0A8T0Y5X9"/>
<protein>
    <submittedName>
        <fullName evidence="1">Uncharacterized protein</fullName>
    </submittedName>
</protein>
<organism evidence="1 6">
    <name type="scientific">Phytophthora cactorum</name>
    <dbReference type="NCBI Taxonomy" id="29920"/>
    <lineage>
        <taxon>Eukaryota</taxon>
        <taxon>Sar</taxon>
        <taxon>Stramenopiles</taxon>
        <taxon>Oomycota</taxon>
        <taxon>Peronosporomycetes</taxon>
        <taxon>Peronosporales</taxon>
        <taxon>Peronosporaceae</taxon>
        <taxon>Phytophthora</taxon>
    </lineage>
</organism>
<dbReference type="EMBL" id="RCML01002001">
    <property type="protein sequence ID" value="KAG2959435.1"/>
    <property type="molecule type" value="Genomic_DNA"/>
</dbReference>
<sequence length="102" mass="11890">MHWDETINIRKKYGTRKKLGRHSLDKYMLFNSLLLDNLSGSNRLVIPIRLFHDHSSDRLLNFSGDLFNNFSRALDTISYMFSCTKLVGGWIRYPFFGATNPS</sequence>
<evidence type="ECO:0000313" key="2">
    <source>
        <dbReference type="EMBL" id="KAG2882881.1"/>
    </source>
</evidence>
<proteinExistence type="predicted"/>
<evidence type="ECO:0000313" key="3">
    <source>
        <dbReference type="EMBL" id="KAG2891188.1"/>
    </source>
</evidence>
<dbReference type="EMBL" id="RCMK01001610">
    <property type="protein sequence ID" value="KAG2891188.1"/>
    <property type="molecule type" value="Genomic_DNA"/>
</dbReference>
<gene>
    <name evidence="1" type="ORF">PC113_g22937</name>
    <name evidence="2" type="ORF">PC115_g21815</name>
    <name evidence="3" type="ORF">PC117_g24308</name>
    <name evidence="4" type="ORF">PC118_g23020</name>
    <name evidence="5" type="ORF">PC129_g17386</name>
</gene>